<accession>A0ABY5C4P9</accession>
<feature type="transmembrane region" description="Helical" evidence="2">
    <location>
        <begin position="171"/>
        <end position="191"/>
    </location>
</feature>
<dbReference type="RefSeq" id="WP_252774310.1">
    <property type="nucleotide sequence ID" value="NZ_CP097122.1"/>
</dbReference>
<feature type="transmembrane region" description="Helical" evidence="2">
    <location>
        <begin position="142"/>
        <end position="159"/>
    </location>
</feature>
<sequence length="202" mass="23029">MLIGKKIKMVRESAKMTQEQLGEQLHLTRQTISNWENGKSYPGIAEIVAISNQFAVSLDELLKEDMELIQHYEVIDSQFNRQKKLYAVSYIVNIIFLGLLVMNNYFQLATAIRIGLMIMGISAIVAMYTTIKHPVNLLKNRWALVLILIALLYFFSFWVFKNLHGSPSYQLGLICGAAVRIFVLTSSIYFLPQPPLGDKRKA</sequence>
<dbReference type="Pfam" id="PF01381">
    <property type="entry name" value="HTH_3"/>
    <property type="match status" value="1"/>
</dbReference>
<organism evidence="4 5">
    <name type="scientific">Fructobacillus americanaquae</name>
    <dbReference type="NCBI Taxonomy" id="2940302"/>
    <lineage>
        <taxon>Bacteria</taxon>
        <taxon>Bacillati</taxon>
        <taxon>Bacillota</taxon>
        <taxon>Bacilli</taxon>
        <taxon>Lactobacillales</taxon>
        <taxon>Lactobacillaceae</taxon>
        <taxon>Fructobacillus</taxon>
    </lineage>
</organism>
<feature type="transmembrane region" description="Helical" evidence="2">
    <location>
        <begin position="112"/>
        <end position="130"/>
    </location>
</feature>
<keyword evidence="2" id="KW-1133">Transmembrane helix</keyword>
<gene>
    <name evidence="4" type="ORF">M3M36_02700</name>
</gene>
<keyword evidence="5" id="KW-1185">Reference proteome</keyword>
<dbReference type="InterPro" id="IPR001387">
    <property type="entry name" value="Cro/C1-type_HTH"/>
</dbReference>
<evidence type="ECO:0000256" key="1">
    <source>
        <dbReference type="ARBA" id="ARBA00023125"/>
    </source>
</evidence>
<dbReference type="SMART" id="SM00530">
    <property type="entry name" value="HTH_XRE"/>
    <property type="match status" value="1"/>
</dbReference>
<dbReference type="EMBL" id="CP097122">
    <property type="protein sequence ID" value="USS92538.1"/>
    <property type="molecule type" value="Genomic_DNA"/>
</dbReference>
<dbReference type="SUPFAM" id="SSF47413">
    <property type="entry name" value="lambda repressor-like DNA-binding domains"/>
    <property type="match status" value="1"/>
</dbReference>
<proteinExistence type="predicted"/>
<evidence type="ECO:0000256" key="2">
    <source>
        <dbReference type="SAM" id="Phobius"/>
    </source>
</evidence>
<keyword evidence="2" id="KW-0472">Membrane</keyword>
<dbReference type="PANTHER" id="PTHR46558">
    <property type="entry name" value="TRACRIPTIONAL REGULATORY PROTEIN-RELATED-RELATED"/>
    <property type="match status" value="1"/>
</dbReference>
<keyword evidence="2" id="KW-0812">Transmembrane</keyword>
<protein>
    <submittedName>
        <fullName evidence="4">Helix-turn-helix domain-containing protein</fullName>
    </submittedName>
</protein>
<dbReference type="Gene3D" id="1.10.260.40">
    <property type="entry name" value="lambda repressor-like DNA-binding domains"/>
    <property type="match status" value="1"/>
</dbReference>
<dbReference type="PROSITE" id="PS50943">
    <property type="entry name" value="HTH_CROC1"/>
    <property type="match status" value="1"/>
</dbReference>
<feature type="domain" description="HTH cro/C1-type" evidence="3">
    <location>
        <begin position="7"/>
        <end position="61"/>
    </location>
</feature>
<name>A0ABY5C4P9_9LACO</name>
<dbReference type="Proteomes" id="UP001056093">
    <property type="component" value="Chromosome"/>
</dbReference>
<keyword evidence="1" id="KW-0238">DNA-binding</keyword>
<reference evidence="4" key="1">
    <citation type="submission" date="2022-05" db="EMBL/GenBank/DDBJ databases">
        <authorList>
            <person name="Oliphant S.A."/>
            <person name="Watson-Haigh N.S."/>
            <person name="Sumby K.M."/>
            <person name="Gardner J.M."/>
            <person name="Jiranek V."/>
        </authorList>
    </citation>
    <scope>NUCLEOTIDE SEQUENCE</scope>
    <source>
        <strain evidence="4">KI3_B9</strain>
    </source>
</reference>
<feature type="transmembrane region" description="Helical" evidence="2">
    <location>
        <begin position="85"/>
        <end position="106"/>
    </location>
</feature>
<evidence type="ECO:0000313" key="4">
    <source>
        <dbReference type="EMBL" id="USS92538.1"/>
    </source>
</evidence>
<evidence type="ECO:0000313" key="5">
    <source>
        <dbReference type="Proteomes" id="UP001056093"/>
    </source>
</evidence>
<evidence type="ECO:0000259" key="3">
    <source>
        <dbReference type="PROSITE" id="PS50943"/>
    </source>
</evidence>
<dbReference type="InterPro" id="IPR010982">
    <property type="entry name" value="Lambda_DNA-bd_dom_sf"/>
</dbReference>
<dbReference type="CDD" id="cd00093">
    <property type="entry name" value="HTH_XRE"/>
    <property type="match status" value="1"/>
</dbReference>
<dbReference type="PANTHER" id="PTHR46558:SF15">
    <property type="entry name" value="HELIX-TURN-HELIX DOMAIN PROTEIN"/>
    <property type="match status" value="1"/>
</dbReference>